<dbReference type="InterPro" id="IPR007627">
    <property type="entry name" value="RNA_pol_sigma70_r2"/>
</dbReference>
<dbReference type="Gene3D" id="1.10.1740.10">
    <property type="match status" value="1"/>
</dbReference>
<evidence type="ECO:0000256" key="3">
    <source>
        <dbReference type="ARBA" id="ARBA00023082"/>
    </source>
</evidence>
<dbReference type="InterPro" id="IPR013324">
    <property type="entry name" value="RNA_pol_sigma_r3/r4-like"/>
</dbReference>
<evidence type="ECO:0000256" key="1">
    <source>
        <dbReference type="ARBA" id="ARBA00010641"/>
    </source>
</evidence>
<comment type="similarity">
    <text evidence="1">Belongs to the sigma-70 factor family. ECF subfamily.</text>
</comment>
<evidence type="ECO:0000313" key="8">
    <source>
        <dbReference type="EMBL" id="GCD21807.1"/>
    </source>
</evidence>
<dbReference type="InterPro" id="IPR013249">
    <property type="entry name" value="RNA_pol_sigma70_r4_t2"/>
</dbReference>
<dbReference type="PANTHER" id="PTHR43133:SF52">
    <property type="entry name" value="ECF RNA POLYMERASE SIGMA FACTOR SIGL"/>
    <property type="match status" value="1"/>
</dbReference>
<dbReference type="SUPFAM" id="SSF88659">
    <property type="entry name" value="Sigma3 and sigma4 domains of RNA polymerase sigma factors"/>
    <property type="match status" value="1"/>
</dbReference>
<dbReference type="Pfam" id="PF08281">
    <property type="entry name" value="Sigma70_r4_2"/>
    <property type="match status" value="1"/>
</dbReference>
<dbReference type="GO" id="GO:0006352">
    <property type="term" value="P:DNA-templated transcription initiation"/>
    <property type="evidence" value="ECO:0007669"/>
    <property type="project" value="InterPro"/>
</dbReference>
<dbReference type="InterPro" id="IPR013325">
    <property type="entry name" value="RNA_pol_sigma_r2"/>
</dbReference>
<dbReference type="InterPro" id="IPR039425">
    <property type="entry name" value="RNA_pol_sigma-70-like"/>
</dbReference>
<organism evidence="8 9">
    <name type="scientific">Cellulomonas algicola</name>
    <dbReference type="NCBI Taxonomy" id="2071633"/>
    <lineage>
        <taxon>Bacteria</taxon>
        <taxon>Bacillati</taxon>
        <taxon>Actinomycetota</taxon>
        <taxon>Actinomycetes</taxon>
        <taxon>Micrococcales</taxon>
        <taxon>Cellulomonadaceae</taxon>
        <taxon>Cellulomonas</taxon>
    </lineage>
</organism>
<comment type="caution">
    <text evidence="8">The sequence shown here is derived from an EMBL/GenBank/DDBJ whole genome shotgun (WGS) entry which is preliminary data.</text>
</comment>
<dbReference type="OrthoDB" id="3688906at2"/>
<keyword evidence="2" id="KW-0805">Transcription regulation</keyword>
<dbReference type="Proteomes" id="UP000288246">
    <property type="component" value="Unassembled WGS sequence"/>
</dbReference>
<keyword evidence="9" id="KW-1185">Reference proteome</keyword>
<proteinExistence type="inferred from homology"/>
<evidence type="ECO:0000256" key="4">
    <source>
        <dbReference type="ARBA" id="ARBA00023125"/>
    </source>
</evidence>
<evidence type="ECO:0000259" key="6">
    <source>
        <dbReference type="Pfam" id="PF04542"/>
    </source>
</evidence>
<dbReference type="RefSeq" id="WP_124344337.1">
    <property type="nucleotide sequence ID" value="NZ_BHYL01000350.1"/>
</dbReference>
<evidence type="ECO:0000259" key="7">
    <source>
        <dbReference type="Pfam" id="PF08281"/>
    </source>
</evidence>
<dbReference type="Pfam" id="PF04542">
    <property type="entry name" value="Sigma70_r2"/>
    <property type="match status" value="1"/>
</dbReference>
<dbReference type="Gene3D" id="1.10.10.10">
    <property type="entry name" value="Winged helix-like DNA-binding domain superfamily/Winged helix DNA-binding domain"/>
    <property type="match status" value="1"/>
</dbReference>
<reference evidence="8 9" key="1">
    <citation type="submission" date="2018-11" db="EMBL/GenBank/DDBJ databases">
        <title>Draft genome sequence of Cellulomonas takizawaensis strain TKZ-21.</title>
        <authorList>
            <person name="Yamamura H."/>
            <person name="Hayashi T."/>
            <person name="Hamada M."/>
            <person name="Serisawa Y."/>
            <person name="Matsuyama K."/>
            <person name="Nakagawa Y."/>
            <person name="Otoguro M."/>
            <person name="Yanagida F."/>
            <person name="Hayakawa M."/>
        </authorList>
    </citation>
    <scope>NUCLEOTIDE SEQUENCE [LARGE SCALE GENOMIC DNA]</scope>
    <source>
        <strain evidence="8 9">TKZ-21</strain>
    </source>
</reference>
<gene>
    <name evidence="8" type="ORF">CTKZ_33690</name>
</gene>
<evidence type="ECO:0000256" key="2">
    <source>
        <dbReference type="ARBA" id="ARBA00023015"/>
    </source>
</evidence>
<name>A0A401V4H3_9CELL</name>
<dbReference type="PANTHER" id="PTHR43133">
    <property type="entry name" value="RNA POLYMERASE ECF-TYPE SIGMA FACTO"/>
    <property type="match status" value="1"/>
</dbReference>
<dbReference type="AlphaFoldDB" id="A0A401V4H3"/>
<dbReference type="InterPro" id="IPR014284">
    <property type="entry name" value="RNA_pol_sigma-70_dom"/>
</dbReference>
<feature type="domain" description="RNA polymerase sigma-70 region 2" evidence="6">
    <location>
        <begin position="16"/>
        <end position="78"/>
    </location>
</feature>
<evidence type="ECO:0000256" key="5">
    <source>
        <dbReference type="ARBA" id="ARBA00023163"/>
    </source>
</evidence>
<dbReference type="GO" id="GO:0003677">
    <property type="term" value="F:DNA binding"/>
    <property type="evidence" value="ECO:0007669"/>
    <property type="project" value="UniProtKB-KW"/>
</dbReference>
<feature type="domain" description="RNA polymerase sigma factor 70 region 4 type 2" evidence="7">
    <location>
        <begin position="104"/>
        <end position="155"/>
    </location>
</feature>
<keyword evidence="5" id="KW-0804">Transcription</keyword>
<dbReference type="InterPro" id="IPR036388">
    <property type="entry name" value="WH-like_DNA-bd_sf"/>
</dbReference>
<accession>A0A401V4H3</accession>
<keyword evidence="3" id="KW-0731">Sigma factor</keyword>
<dbReference type="CDD" id="cd06171">
    <property type="entry name" value="Sigma70_r4"/>
    <property type="match status" value="1"/>
</dbReference>
<dbReference type="SUPFAM" id="SSF88946">
    <property type="entry name" value="Sigma2 domain of RNA polymerase sigma factors"/>
    <property type="match status" value="1"/>
</dbReference>
<keyword evidence="4" id="KW-0238">DNA-binding</keyword>
<protein>
    <submittedName>
        <fullName evidence="8">RNA polymerase subunit sigma-24</fullName>
    </submittedName>
</protein>
<dbReference type="EMBL" id="BHYL01000350">
    <property type="protein sequence ID" value="GCD21807.1"/>
    <property type="molecule type" value="Genomic_DNA"/>
</dbReference>
<sequence length="179" mass="20108">MAAWEQVLDDLVQVRGHALVRYATYLTGDRRQAEDVVQEALVRCFGRTRPLRDTVAAEAYVRRAILTEFLDGHRRTTRWRSVRHLVARDEQVESPEASAVERASVEAALATLSPRLRACVVLRFYDDLTVAEIARTLGLADGTVKRYLSDAMDALEGVLGPLDADRTTDIELVNTREAR</sequence>
<dbReference type="NCBIfam" id="TIGR02937">
    <property type="entry name" value="sigma70-ECF"/>
    <property type="match status" value="1"/>
</dbReference>
<evidence type="ECO:0000313" key="9">
    <source>
        <dbReference type="Proteomes" id="UP000288246"/>
    </source>
</evidence>
<dbReference type="GO" id="GO:0016987">
    <property type="term" value="F:sigma factor activity"/>
    <property type="evidence" value="ECO:0007669"/>
    <property type="project" value="UniProtKB-KW"/>
</dbReference>